<gene>
    <name evidence="2" type="ORF">EK21DRAFT_110100</name>
</gene>
<proteinExistence type="predicted"/>
<dbReference type="AlphaFoldDB" id="A0A9P4HDA2"/>
<dbReference type="Pfam" id="PF06985">
    <property type="entry name" value="HET"/>
    <property type="match status" value="1"/>
</dbReference>
<dbReference type="EMBL" id="ML978173">
    <property type="protein sequence ID" value="KAF2032428.1"/>
    <property type="molecule type" value="Genomic_DNA"/>
</dbReference>
<dbReference type="PROSITE" id="PS01159">
    <property type="entry name" value="WW_DOMAIN_1"/>
    <property type="match status" value="1"/>
</dbReference>
<dbReference type="CDD" id="cd00201">
    <property type="entry name" value="WW"/>
    <property type="match status" value="1"/>
</dbReference>
<feature type="domain" description="WW" evidence="1">
    <location>
        <begin position="57"/>
        <end position="90"/>
    </location>
</feature>
<evidence type="ECO:0000313" key="3">
    <source>
        <dbReference type="Proteomes" id="UP000799777"/>
    </source>
</evidence>
<accession>A0A9P4HDA2</accession>
<dbReference type="Gene3D" id="2.20.70.10">
    <property type="match status" value="1"/>
</dbReference>
<dbReference type="Proteomes" id="UP000799777">
    <property type="component" value="Unassembled WGS sequence"/>
</dbReference>
<dbReference type="InterPro" id="IPR036020">
    <property type="entry name" value="WW_dom_sf"/>
</dbReference>
<dbReference type="SUPFAM" id="SSF51045">
    <property type="entry name" value="WW domain"/>
    <property type="match status" value="1"/>
</dbReference>
<evidence type="ECO:0000259" key="1">
    <source>
        <dbReference type="PROSITE" id="PS50020"/>
    </source>
</evidence>
<comment type="caution">
    <text evidence="2">The sequence shown here is derived from an EMBL/GenBank/DDBJ whole genome shotgun (WGS) entry which is preliminary data.</text>
</comment>
<sequence>MPKYQYSLLDVAAGEIRLLELHPGAFDDTVSISMNTVPLVVPPRREDPMNRLEAIRASLPDGWRAYETEEDRVIFWDRRQRRTSWNHPDPQQTHTSQLQYEALSYTWGIVEVQQPVIHVISPSSTSSELQPLRKSEELDLQTNLLEALKHLRTTDTPRTLWIDAICIN</sequence>
<keyword evidence="3" id="KW-1185">Reference proteome</keyword>
<dbReference type="PANTHER" id="PTHR24148:SF82">
    <property type="entry name" value="HETEROKARYON INCOMPATIBILITY DOMAIN-CONTAINING PROTEIN"/>
    <property type="match status" value="1"/>
</dbReference>
<dbReference type="InterPro" id="IPR010730">
    <property type="entry name" value="HET"/>
</dbReference>
<dbReference type="InterPro" id="IPR001202">
    <property type="entry name" value="WW_dom"/>
</dbReference>
<dbReference type="SMART" id="SM00456">
    <property type="entry name" value="WW"/>
    <property type="match status" value="1"/>
</dbReference>
<reference evidence="2" key="1">
    <citation type="journal article" date="2020" name="Stud. Mycol.">
        <title>101 Dothideomycetes genomes: a test case for predicting lifestyles and emergence of pathogens.</title>
        <authorList>
            <person name="Haridas S."/>
            <person name="Albert R."/>
            <person name="Binder M."/>
            <person name="Bloem J."/>
            <person name="Labutti K."/>
            <person name="Salamov A."/>
            <person name="Andreopoulos B."/>
            <person name="Baker S."/>
            <person name="Barry K."/>
            <person name="Bills G."/>
            <person name="Bluhm B."/>
            <person name="Cannon C."/>
            <person name="Castanera R."/>
            <person name="Culley D."/>
            <person name="Daum C."/>
            <person name="Ezra D."/>
            <person name="Gonzalez J."/>
            <person name="Henrissat B."/>
            <person name="Kuo A."/>
            <person name="Liang C."/>
            <person name="Lipzen A."/>
            <person name="Lutzoni F."/>
            <person name="Magnuson J."/>
            <person name="Mondo S."/>
            <person name="Nolan M."/>
            <person name="Ohm R."/>
            <person name="Pangilinan J."/>
            <person name="Park H.-J."/>
            <person name="Ramirez L."/>
            <person name="Alfaro M."/>
            <person name="Sun H."/>
            <person name="Tritt A."/>
            <person name="Yoshinaga Y."/>
            <person name="Zwiers L.-H."/>
            <person name="Turgeon B."/>
            <person name="Goodwin S."/>
            <person name="Spatafora J."/>
            <person name="Crous P."/>
            <person name="Grigoriev I."/>
        </authorList>
    </citation>
    <scope>NUCLEOTIDE SEQUENCE</scope>
    <source>
        <strain evidence="2">CBS 110217</strain>
    </source>
</reference>
<dbReference type="PROSITE" id="PS50020">
    <property type="entry name" value="WW_DOMAIN_2"/>
    <property type="match status" value="1"/>
</dbReference>
<protein>
    <recommendedName>
        <fullName evidence="1">WW domain-containing protein</fullName>
    </recommendedName>
</protein>
<dbReference type="OrthoDB" id="4850726at2759"/>
<name>A0A9P4HDA2_9PLEO</name>
<dbReference type="InterPro" id="IPR052895">
    <property type="entry name" value="HetReg/Transcr_Mod"/>
</dbReference>
<evidence type="ECO:0000313" key="2">
    <source>
        <dbReference type="EMBL" id="KAF2032428.1"/>
    </source>
</evidence>
<organism evidence="2 3">
    <name type="scientific">Setomelanomma holmii</name>
    <dbReference type="NCBI Taxonomy" id="210430"/>
    <lineage>
        <taxon>Eukaryota</taxon>
        <taxon>Fungi</taxon>
        <taxon>Dikarya</taxon>
        <taxon>Ascomycota</taxon>
        <taxon>Pezizomycotina</taxon>
        <taxon>Dothideomycetes</taxon>
        <taxon>Pleosporomycetidae</taxon>
        <taxon>Pleosporales</taxon>
        <taxon>Pleosporineae</taxon>
        <taxon>Phaeosphaeriaceae</taxon>
        <taxon>Setomelanomma</taxon>
    </lineage>
</organism>
<dbReference type="PANTHER" id="PTHR24148">
    <property type="entry name" value="ANKYRIN REPEAT DOMAIN-CONTAINING PROTEIN 39 HOMOLOG-RELATED"/>
    <property type="match status" value="1"/>
</dbReference>